<dbReference type="AlphaFoldDB" id="A0A8K0I8A9"/>
<feature type="transmembrane region" description="Helical" evidence="1">
    <location>
        <begin position="77"/>
        <end position="96"/>
    </location>
</feature>
<keyword evidence="4" id="KW-1185">Reference proteome</keyword>
<evidence type="ECO:0000259" key="2">
    <source>
        <dbReference type="Pfam" id="PF02714"/>
    </source>
</evidence>
<keyword evidence="1" id="KW-0472">Membrane</keyword>
<dbReference type="Pfam" id="PF02714">
    <property type="entry name" value="RSN1_7TM"/>
    <property type="match status" value="1"/>
</dbReference>
<protein>
    <submittedName>
        <fullName evidence="3">Putative CSC1-like protein RXW8</fullName>
    </submittedName>
</protein>
<reference evidence="3" key="2">
    <citation type="submission" date="2019-07" db="EMBL/GenBank/DDBJ databases">
        <authorList>
            <person name="Yang Y."/>
            <person name="Bocs S."/>
            <person name="Baudouin L."/>
        </authorList>
    </citation>
    <scope>NUCLEOTIDE SEQUENCE</scope>
    <source>
        <tissue evidence="3">Spear leaf of Hainan Tall coconut</tissue>
    </source>
</reference>
<gene>
    <name evidence="3" type="ORF">COCNU_05G000730</name>
</gene>
<dbReference type="EMBL" id="CM017876">
    <property type="protein sequence ID" value="KAG1341844.1"/>
    <property type="molecule type" value="Genomic_DNA"/>
</dbReference>
<organism evidence="3 4">
    <name type="scientific">Cocos nucifera</name>
    <name type="common">Coconut palm</name>
    <dbReference type="NCBI Taxonomy" id="13894"/>
    <lineage>
        <taxon>Eukaryota</taxon>
        <taxon>Viridiplantae</taxon>
        <taxon>Streptophyta</taxon>
        <taxon>Embryophyta</taxon>
        <taxon>Tracheophyta</taxon>
        <taxon>Spermatophyta</taxon>
        <taxon>Magnoliopsida</taxon>
        <taxon>Liliopsida</taxon>
        <taxon>Arecaceae</taxon>
        <taxon>Arecoideae</taxon>
        <taxon>Cocoseae</taxon>
        <taxon>Attaleinae</taxon>
        <taxon>Cocos</taxon>
    </lineage>
</organism>
<dbReference type="GO" id="GO:0005227">
    <property type="term" value="F:calcium-activated cation channel activity"/>
    <property type="evidence" value="ECO:0007669"/>
    <property type="project" value="InterPro"/>
</dbReference>
<evidence type="ECO:0000256" key="1">
    <source>
        <dbReference type="SAM" id="Phobius"/>
    </source>
</evidence>
<accession>A0A8K0I8A9</accession>
<feature type="domain" description="CSC1/OSCA1-like 7TM region" evidence="2">
    <location>
        <begin position="12"/>
        <end position="65"/>
    </location>
</feature>
<dbReference type="GO" id="GO:0005886">
    <property type="term" value="C:plasma membrane"/>
    <property type="evidence" value="ECO:0007669"/>
    <property type="project" value="TreeGrafter"/>
</dbReference>
<comment type="caution">
    <text evidence="3">The sequence shown here is derived from an EMBL/GenBank/DDBJ whole genome shotgun (WGS) entry which is preliminary data.</text>
</comment>
<feature type="transmembrane region" description="Helical" evidence="1">
    <location>
        <begin position="25"/>
        <end position="57"/>
    </location>
</feature>
<proteinExistence type="predicted"/>
<keyword evidence="1" id="KW-1133">Transmembrane helix</keyword>
<evidence type="ECO:0000313" key="3">
    <source>
        <dbReference type="EMBL" id="KAG1341844.1"/>
    </source>
</evidence>
<dbReference type="OrthoDB" id="1689567at2759"/>
<dbReference type="PANTHER" id="PTHR13018">
    <property type="entry name" value="PROBABLE MEMBRANE PROTEIN DUF221-RELATED"/>
    <property type="match status" value="1"/>
</dbReference>
<reference evidence="3" key="1">
    <citation type="journal article" date="2017" name="Gigascience">
        <title>The genome draft of coconut (Cocos nucifera).</title>
        <authorList>
            <person name="Xiao Y."/>
            <person name="Xu P."/>
            <person name="Fan H."/>
            <person name="Baudouin L."/>
            <person name="Xia W."/>
            <person name="Bocs S."/>
            <person name="Xu J."/>
            <person name="Li Q."/>
            <person name="Guo A."/>
            <person name="Zhou L."/>
            <person name="Li J."/>
            <person name="Wu Y."/>
            <person name="Ma Z."/>
            <person name="Armero A."/>
            <person name="Issali A.E."/>
            <person name="Liu N."/>
            <person name="Peng M."/>
            <person name="Yang Y."/>
        </authorList>
    </citation>
    <scope>NUCLEOTIDE SEQUENCE</scope>
    <source>
        <tissue evidence="3">Spear leaf of Hainan Tall coconut</tissue>
    </source>
</reference>
<sequence length="176" mass="19772">MVALYQPDDPDSVPSVPYHTEIPRVLVFGLLGFTCSILAPLILPFLLVYFFLGYVVYRNQIMNIIALGVFGMKRYPVASGFTIPLVIVTILFNEYCRQRFYPMFNSISAQDLIEMDRDDEQSGRMEEIHQLLLTAYCQSTPAATSQDICDDDGSIISKASVSDCSQEIIPTWDPPA</sequence>
<keyword evidence="1" id="KW-0812">Transmembrane</keyword>
<name>A0A8K0I8A9_COCNU</name>
<dbReference type="PANTHER" id="PTHR13018:SF117">
    <property type="entry name" value="CSC1-LIKE PROTEIN RXW8"/>
    <property type="match status" value="1"/>
</dbReference>
<dbReference type="InterPro" id="IPR003864">
    <property type="entry name" value="CSC1/OSCA1-like_7TM"/>
</dbReference>
<dbReference type="InterPro" id="IPR045122">
    <property type="entry name" value="Csc1-like"/>
</dbReference>
<dbReference type="Proteomes" id="UP000797356">
    <property type="component" value="Chromosome 5"/>
</dbReference>
<evidence type="ECO:0000313" key="4">
    <source>
        <dbReference type="Proteomes" id="UP000797356"/>
    </source>
</evidence>